<organism evidence="4 5">
    <name type="scientific">Bacillus infantis NRRL B-14911</name>
    <dbReference type="NCBI Taxonomy" id="1367477"/>
    <lineage>
        <taxon>Bacteria</taxon>
        <taxon>Bacillati</taxon>
        <taxon>Bacillota</taxon>
        <taxon>Bacilli</taxon>
        <taxon>Bacillales</taxon>
        <taxon>Bacillaceae</taxon>
        <taxon>Bacillus</taxon>
    </lineage>
</organism>
<gene>
    <name evidence="4" type="ORF">N288_25630</name>
</gene>
<reference evidence="4 5" key="1">
    <citation type="submission" date="2013-07" db="EMBL/GenBank/DDBJ databases">
        <title>Complete genome sequence of Bacillus infantis NRRL B-14911 that has potential to induce cardiac disease by antigenic mimicry.</title>
        <authorList>
            <person name="Massilamany C."/>
            <person name="Smith T.P.L."/>
            <person name="Loy J.D."/>
            <person name="Barletta R."/>
            <person name="Reddy J."/>
        </authorList>
    </citation>
    <scope>NUCLEOTIDE SEQUENCE [LARGE SCALE GENOMIC DNA]</scope>
    <source>
        <strain evidence="4 5">NRRL B-14911</strain>
    </source>
</reference>
<evidence type="ECO:0000313" key="4">
    <source>
        <dbReference type="EMBL" id="AGX06956.1"/>
    </source>
</evidence>
<accession>U5LJQ6</accession>
<dbReference type="AlphaFoldDB" id="U5LJQ6"/>
<dbReference type="PATRIC" id="fig|1367477.3.peg.5117"/>
<dbReference type="InterPro" id="IPR050680">
    <property type="entry name" value="YpeA/RimI_acetyltransf"/>
</dbReference>
<dbReference type="CDD" id="cd04301">
    <property type="entry name" value="NAT_SF"/>
    <property type="match status" value="1"/>
</dbReference>
<dbReference type="SUPFAM" id="SSF55729">
    <property type="entry name" value="Acyl-CoA N-acyltransferases (Nat)"/>
    <property type="match status" value="1"/>
</dbReference>
<dbReference type="PROSITE" id="PS51186">
    <property type="entry name" value="GNAT"/>
    <property type="match status" value="1"/>
</dbReference>
<keyword evidence="2" id="KW-0012">Acyltransferase</keyword>
<proteinExistence type="predicted"/>
<keyword evidence="1 4" id="KW-0808">Transferase</keyword>
<dbReference type="STRING" id="1367477.N288_25630"/>
<protein>
    <submittedName>
        <fullName evidence="4">Spermidine acetyltransferase</fullName>
    </submittedName>
</protein>
<dbReference type="GO" id="GO:0016747">
    <property type="term" value="F:acyltransferase activity, transferring groups other than amino-acyl groups"/>
    <property type="evidence" value="ECO:0007669"/>
    <property type="project" value="InterPro"/>
</dbReference>
<dbReference type="PANTHER" id="PTHR43420:SF47">
    <property type="entry name" value="N-ACETYLTRANSFERASE DOMAIN-CONTAINING PROTEIN"/>
    <property type="match status" value="1"/>
</dbReference>
<evidence type="ECO:0000259" key="3">
    <source>
        <dbReference type="PROSITE" id="PS51186"/>
    </source>
</evidence>
<dbReference type="Gene3D" id="3.40.630.30">
    <property type="match status" value="1"/>
</dbReference>
<name>U5LJQ6_9BACI</name>
<dbReference type="InterPro" id="IPR000182">
    <property type="entry name" value="GNAT_dom"/>
</dbReference>
<evidence type="ECO:0000313" key="5">
    <source>
        <dbReference type="Proteomes" id="UP000017805"/>
    </source>
</evidence>
<dbReference type="PANTHER" id="PTHR43420">
    <property type="entry name" value="ACETYLTRANSFERASE"/>
    <property type="match status" value="1"/>
</dbReference>
<dbReference type="KEGG" id="bif:N288_25630"/>
<dbReference type="InterPro" id="IPR016181">
    <property type="entry name" value="Acyl_CoA_acyltransferase"/>
</dbReference>
<dbReference type="Proteomes" id="UP000017805">
    <property type="component" value="Chromosome"/>
</dbReference>
<keyword evidence="5" id="KW-1185">Reference proteome</keyword>
<sequence>MQGDMMIFLKEVDRHNFFDVIDLKVAEEQKSFVATNLFSLAQAKAFPECNCLAIYHEEKLVGFTMYCMDFDDKEYWIYRLMIDAKYQSKGYGKAAMEKLIELIKEDKDHQVIYLSFEPENDRAKEMYEKLGFEADGRVIDGEIVYRLGY</sequence>
<evidence type="ECO:0000256" key="1">
    <source>
        <dbReference type="ARBA" id="ARBA00022679"/>
    </source>
</evidence>
<dbReference type="EMBL" id="CP006643">
    <property type="protein sequence ID" value="AGX06956.1"/>
    <property type="molecule type" value="Genomic_DNA"/>
</dbReference>
<evidence type="ECO:0000256" key="2">
    <source>
        <dbReference type="ARBA" id="ARBA00023315"/>
    </source>
</evidence>
<dbReference type="Pfam" id="PF00583">
    <property type="entry name" value="Acetyltransf_1"/>
    <property type="match status" value="1"/>
</dbReference>
<feature type="domain" description="N-acetyltransferase" evidence="3">
    <location>
        <begin position="7"/>
        <end position="149"/>
    </location>
</feature>
<dbReference type="HOGENOM" id="CLU_111226_4_0_9"/>